<name>A0ABQ7QFD6_PLUXY</name>
<proteinExistence type="predicted"/>
<dbReference type="EMBL" id="JAHIBW010000015">
    <property type="protein sequence ID" value="KAG7303929.1"/>
    <property type="molecule type" value="Genomic_DNA"/>
</dbReference>
<dbReference type="Proteomes" id="UP000823941">
    <property type="component" value="Chromosome 15"/>
</dbReference>
<sequence>MESCVEKGECLELVRCARVCGAARGEGRRERAFTSDPRGGRRSRSVSRVKVARHVTRGLLPPAPAPRPAPATPSRLQSRSKCLFIYLLAIVPT</sequence>
<evidence type="ECO:0000313" key="3">
    <source>
        <dbReference type="Proteomes" id="UP000823941"/>
    </source>
</evidence>
<reference evidence="2 3" key="1">
    <citation type="submission" date="2021-06" db="EMBL/GenBank/DDBJ databases">
        <title>A haploid diamondback moth (Plutella xylostella L.) genome assembly resolves 31 chromosomes and identifies a diamide resistance mutation.</title>
        <authorList>
            <person name="Ward C.M."/>
            <person name="Perry K.D."/>
            <person name="Baker G."/>
            <person name="Powis K."/>
            <person name="Heckel D.G."/>
            <person name="Baxter S.W."/>
        </authorList>
    </citation>
    <scope>NUCLEOTIDE SEQUENCE [LARGE SCALE GENOMIC DNA]</scope>
    <source>
        <strain evidence="2 3">LV</strain>
        <tissue evidence="2">Single pupa</tissue>
    </source>
</reference>
<feature type="compositionally biased region" description="Pro residues" evidence="1">
    <location>
        <begin position="61"/>
        <end position="71"/>
    </location>
</feature>
<feature type="region of interest" description="Disordered" evidence="1">
    <location>
        <begin position="24"/>
        <end position="76"/>
    </location>
</feature>
<organism evidence="2 3">
    <name type="scientific">Plutella xylostella</name>
    <name type="common">Diamondback moth</name>
    <name type="synonym">Plutella maculipennis</name>
    <dbReference type="NCBI Taxonomy" id="51655"/>
    <lineage>
        <taxon>Eukaryota</taxon>
        <taxon>Metazoa</taxon>
        <taxon>Ecdysozoa</taxon>
        <taxon>Arthropoda</taxon>
        <taxon>Hexapoda</taxon>
        <taxon>Insecta</taxon>
        <taxon>Pterygota</taxon>
        <taxon>Neoptera</taxon>
        <taxon>Endopterygota</taxon>
        <taxon>Lepidoptera</taxon>
        <taxon>Glossata</taxon>
        <taxon>Ditrysia</taxon>
        <taxon>Yponomeutoidea</taxon>
        <taxon>Plutellidae</taxon>
        <taxon>Plutella</taxon>
    </lineage>
</organism>
<accession>A0ABQ7QFD6</accession>
<comment type="caution">
    <text evidence="2">The sequence shown here is derived from an EMBL/GenBank/DDBJ whole genome shotgun (WGS) entry which is preliminary data.</text>
</comment>
<keyword evidence="3" id="KW-1185">Reference proteome</keyword>
<evidence type="ECO:0000313" key="2">
    <source>
        <dbReference type="EMBL" id="KAG7303929.1"/>
    </source>
</evidence>
<feature type="compositionally biased region" description="Basic residues" evidence="1">
    <location>
        <begin position="40"/>
        <end position="56"/>
    </location>
</feature>
<evidence type="ECO:0000256" key="1">
    <source>
        <dbReference type="SAM" id="MobiDB-lite"/>
    </source>
</evidence>
<protein>
    <submittedName>
        <fullName evidence="2">Uncharacterized protein</fullName>
    </submittedName>
</protein>
<gene>
    <name evidence="2" type="ORF">JYU34_010843</name>
</gene>